<gene>
    <name evidence="1" type="ORF">H9L05_06940</name>
</gene>
<reference evidence="1 2" key="1">
    <citation type="submission" date="2020-08" db="EMBL/GenBank/DDBJ databases">
        <title>Genome sequence of Hymenobacter qilianensis JCM 19763T.</title>
        <authorList>
            <person name="Hyun D.-W."/>
            <person name="Bae J.-W."/>
        </authorList>
    </citation>
    <scope>NUCLEOTIDE SEQUENCE [LARGE SCALE GENOMIC DNA]</scope>
    <source>
        <strain evidence="1 2">JCM 19763</strain>
    </source>
</reference>
<accession>A0A7H0GYH5</accession>
<dbReference type="KEGG" id="hqi:H9L05_06940"/>
<evidence type="ECO:0000313" key="1">
    <source>
        <dbReference type="EMBL" id="QNP53341.1"/>
    </source>
</evidence>
<dbReference type="Proteomes" id="UP000516093">
    <property type="component" value="Chromosome"/>
</dbReference>
<organism evidence="1 2">
    <name type="scientific">Hymenobacter qilianensis</name>
    <dbReference type="NCBI Taxonomy" id="1385715"/>
    <lineage>
        <taxon>Bacteria</taxon>
        <taxon>Pseudomonadati</taxon>
        <taxon>Bacteroidota</taxon>
        <taxon>Cytophagia</taxon>
        <taxon>Cytophagales</taxon>
        <taxon>Hymenobacteraceae</taxon>
        <taxon>Hymenobacter</taxon>
    </lineage>
</organism>
<keyword evidence="2" id="KW-1185">Reference proteome</keyword>
<dbReference type="AlphaFoldDB" id="A0A7H0GYH5"/>
<sequence length="298" mass="31869">MPSGKGENAFLTPAVREKLLAFKPDALIVTDLGVHENGTLETDGVPVLYVDHHIPEGQPPAGATVLTGYGLEPVPCSAWLAYELLATETEMTDLRWVAAIGILSDLGDQAPWPPLAETKKQHTAKWLKEAVAMCNAARRAGAFDLDLPLQYLLHDDNPRALAQDATLAAYRAEVAAELAVARKMPPKFPPKGPDAASVAIITINSPCQIHPLVAQQWIQRLPDRVVLCANLGYLPDGAVAISGRAASRDLHIPDMLRAAFARIGATPPANFAHGHPQASGGIYLLPSTSCFCKGWGFN</sequence>
<dbReference type="EMBL" id="CP060784">
    <property type="protein sequence ID" value="QNP53341.1"/>
    <property type="molecule type" value="Genomic_DNA"/>
</dbReference>
<name>A0A7H0GYH5_9BACT</name>
<protein>
    <submittedName>
        <fullName evidence="1">Phosphoesterase</fullName>
    </submittedName>
</protein>
<dbReference type="SUPFAM" id="SSF64182">
    <property type="entry name" value="DHH phosphoesterases"/>
    <property type="match status" value="1"/>
</dbReference>
<dbReference type="InterPro" id="IPR038763">
    <property type="entry name" value="DHH_sf"/>
</dbReference>
<dbReference type="RefSeq" id="WP_187733559.1">
    <property type="nucleotide sequence ID" value="NZ_CP060784.1"/>
</dbReference>
<evidence type="ECO:0000313" key="2">
    <source>
        <dbReference type="Proteomes" id="UP000516093"/>
    </source>
</evidence>
<proteinExistence type="predicted"/>